<dbReference type="Proteomes" id="UP001596004">
    <property type="component" value="Unassembled WGS sequence"/>
</dbReference>
<protein>
    <submittedName>
        <fullName evidence="2">Uncharacterized protein</fullName>
    </submittedName>
</protein>
<sequence>MRSTTRLYQAVLRDGSKPIWVRLHRAFSQWAAEKGFPSADAAGQRAAYEADGRQLILERRDLCGRYVLDEPCDIGVLRTKAVFLDGTDRAPGWVVVTVEQLGGAHSGTSQAPGFLPAYLRTHRITDGAVHLADASVVLAEQEVAHFVHVLTEPRRRVPIAVVTPDPGSAARAEWLAAAVAGAGVVVRLADKHTEDLFNQAVGKDLGVYGGAIRTYAAPFDPATERHVYRHPPMRPAKLREEGEAALAKIAEGMIGRSAGVDLPDEVQRALPVVHRVLAGRSPSAELADAMGPRPRPAGPAREELRRKMMTLAVRPGPAAAAVTPASRIAAAPATRDTAAGAVAPAAGDAVVPAPRPAAGPGARDTVVPAPRPAAAPHAASGAGSSAGSLAGPAPAPRAAASEAGTSSGADATGYAPHETPAGRRGGEEPASSRHAVEDAGVGRHPDLEAGTDAGAGRHPAADARPELAHEVAELVVKEMREELETALGLAAGLDTGQQLLREVRTLGLRLDGLRDLVVDEPPPPDDPEDTEVAYALLQEEYADAVDAARVLAERVRWLEGALAELGHPMYGVAVPEEVFHPDSLSEALIEARSRLTHVVIGDTDSPAARLDVVYPGLRRSWAGKAWDALHALNDFARARSSGEYAGGFYDWCAVGVPGRYTVPTGMLVMRESKSVTSRDKFRDPRTFPVPTEVDARGEILMEAHIKLRAVGYPAPRMYFHDDSGGATGKVYVGYLGGHLPNTRTN</sequence>
<gene>
    <name evidence="2" type="ORF">ACFO60_01420</name>
</gene>
<organism evidence="2 3">
    <name type="scientific">Sphaerisporangium dianthi</name>
    <dbReference type="NCBI Taxonomy" id="1436120"/>
    <lineage>
        <taxon>Bacteria</taxon>
        <taxon>Bacillati</taxon>
        <taxon>Actinomycetota</taxon>
        <taxon>Actinomycetes</taxon>
        <taxon>Streptosporangiales</taxon>
        <taxon>Streptosporangiaceae</taxon>
        <taxon>Sphaerisporangium</taxon>
    </lineage>
</organism>
<reference evidence="3" key="1">
    <citation type="journal article" date="2019" name="Int. J. Syst. Evol. Microbiol.">
        <title>The Global Catalogue of Microorganisms (GCM) 10K type strain sequencing project: providing services to taxonomists for standard genome sequencing and annotation.</title>
        <authorList>
            <consortium name="The Broad Institute Genomics Platform"/>
            <consortium name="The Broad Institute Genome Sequencing Center for Infectious Disease"/>
            <person name="Wu L."/>
            <person name="Ma J."/>
        </authorList>
    </citation>
    <scope>NUCLEOTIDE SEQUENCE [LARGE SCALE GENOMIC DNA]</scope>
    <source>
        <strain evidence="3">CGMCC 4.7132</strain>
    </source>
</reference>
<keyword evidence="3" id="KW-1185">Reference proteome</keyword>
<evidence type="ECO:0000313" key="3">
    <source>
        <dbReference type="Proteomes" id="UP001596004"/>
    </source>
</evidence>
<feature type="compositionally biased region" description="Low complexity" evidence="1">
    <location>
        <begin position="349"/>
        <end position="365"/>
    </location>
</feature>
<dbReference type="EMBL" id="JBHSFP010000001">
    <property type="protein sequence ID" value="MFC4529405.1"/>
    <property type="molecule type" value="Genomic_DNA"/>
</dbReference>
<feature type="region of interest" description="Disordered" evidence="1">
    <location>
        <begin position="349"/>
        <end position="463"/>
    </location>
</feature>
<accession>A0ABV9C974</accession>
<evidence type="ECO:0000256" key="1">
    <source>
        <dbReference type="SAM" id="MobiDB-lite"/>
    </source>
</evidence>
<evidence type="ECO:0000313" key="2">
    <source>
        <dbReference type="EMBL" id="MFC4529405.1"/>
    </source>
</evidence>
<comment type="caution">
    <text evidence="2">The sequence shown here is derived from an EMBL/GenBank/DDBJ whole genome shotgun (WGS) entry which is preliminary data.</text>
</comment>
<feature type="compositionally biased region" description="Basic and acidic residues" evidence="1">
    <location>
        <begin position="420"/>
        <end position="447"/>
    </location>
</feature>
<proteinExistence type="predicted"/>
<dbReference type="RefSeq" id="WP_380835883.1">
    <property type="nucleotide sequence ID" value="NZ_JBHSFP010000001.1"/>
</dbReference>
<feature type="compositionally biased region" description="Low complexity" evidence="1">
    <location>
        <begin position="372"/>
        <end position="415"/>
    </location>
</feature>
<name>A0ABV9C974_9ACTN</name>